<dbReference type="EMBL" id="JWLZ01000188">
    <property type="protein sequence ID" value="KHT61920.1"/>
    <property type="molecule type" value="Genomic_DNA"/>
</dbReference>
<keyword evidence="1" id="KW-1133">Transmembrane helix</keyword>
<dbReference type="Proteomes" id="UP000031278">
    <property type="component" value="Unassembled WGS sequence"/>
</dbReference>
<keyword evidence="1" id="KW-0812">Transmembrane</keyword>
<name>A0A0B9GAJ3_9GAMM</name>
<protein>
    <submittedName>
        <fullName evidence="2">Uncharacterized protein</fullName>
    </submittedName>
</protein>
<gene>
    <name evidence="2" type="ORF">RJ45_20550</name>
</gene>
<feature type="transmembrane region" description="Helical" evidence="1">
    <location>
        <begin position="12"/>
        <end position="33"/>
    </location>
</feature>
<reference evidence="2 3" key="1">
    <citation type="submission" date="2014-12" db="EMBL/GenBank/DDBJ databases">
        <title>Genome sequencing of Photobacterium gaetbulicola AD005a.</title>
        <authorList>
            <person name="Adrian T.G.S."/>
            <person name="Chan K.G."/>
        </authorList>
    </citation>
    <scope>NUCLEOTIDE SEQUENCE [LARGE SCALE GENOMIC DNA]</scope>
    <source>
        <strain evidence="2 3">AD005a</strain>
    </source>
</reference>
<comment type="caution">
    <text evidence="2">The sequence shown here is derived from an EMBL/GenBank/DDBJ whole genome shotgun (WGS) entry which is preliminary data.</text>
</comment>
<accession>A0A0B9GAJ3</accession>
<proteinExistence type="predicted"/>
<keyword evidence="1" id="KW-0472">Membrane</keyword>
<organism evidence="2 3">
    <name type="scientific">Photobacterium gaetbulicola</name>
    <dbReference type="NCBI Taxonomy" id="1295392"/>
    <lineage>
        <taxon>Bacteria</taxon>
        <taxon>Pseudomonadati</taxon>
        <taxon>Pseudomonadota</taxon>
        <taxon>Gammaproteobacteria</taxon>
        <taxon>Vibrionales</taxon>
        <taxon>Vibrionaceae</taxon>
        <taxon>Photobacterium</taxon>
    </lineage>
</organism>
<evidence type="ECO:0000313" key="3">
    <source>
        <dbReference type="Proteomes" id="UP000031278"/>
    </source>
</evidence>
<dbReference type="AlphaFoldDB" id="A0A0B9GAJ3"/>
<evidence type="ECO:0000313" key="2">
    <source>
        <dbReference type="EMBL" id="KHT61920.1"/>
    </source>
</evidence>
<evidence type="ECO:0000256" key="1">
    <source>
        <dbReference type="SAM" id="Phobius"/>
    </source>
</evidence>
<sequence>MFSRYQHQNAYCIGFAVFAEWVSNTIIFLSYLLNSALATITEKQQMASLCILFNSQGFPAFTYALPPSSIFSLSLAKKKSFQ</sequence>